<name>A0AAN9K570_CLITE</name>
<reference evidence="2 3" key="1">
    <citation type="submission" date="2024-01" db="EMBL/GenBank/DDBJ databases">
        <title>The genomes of 5 underutilized Papilionoideae crops provide insights into root nodulation and disease resistance.</title>
        <authorList>
            <person name="Yuan L."/>
        </authorList>
    </citation>
    <scope>NUCLEOTIDE SEQUENCE [LARGE SCALE GENOMIC DNA]</scope>
    <source>
        <strain evidence="2">LY-2023</strain>
        <tissue evidence="2">Leaf</tissue>
    </source>
</reference>
<evidence type="ECO:0000313" key="2">
    <source>
        <dbReference type="EMBL" id="KAK7311485.1"/>
    </source>
</evidence>
<accession>A0AAN9K570</accession>
<keyword evidence="1" id="KW-0812">Transmembrane</keyword>
<gene>
    <name evidence="2" type="ORF">RJT34_09668</name>
</gene>
<protein>
    <recommendedName>
        <fullName evidence="4">Transmembrane protein</fullName>
    </recommendedName>
</protein>
<dbReference type="AlphaFoldDB" id="A0AAN9K570"/>
<keyword evidence="1" id="KW-1133">Transmembrane helix</keyword>
<dbReference type="PANTHER" id="PTHR33133">
    <property type="entry name" value="OS08G0107100 PROTEIN-RELATED"/>
    <property type="match status" value="1"/>
</dbReference>
<organism evidence="2 3">
    <name type="scientific">Clitoria ternatea</name>
    <name type="common">Butterfly pea</name>
    <dbReference type="NCBI Taxonomy" id="43366"/>
    <lineage>
        <taxon>Eukaryota</taxon>
        <taxon>Viridiplantae</taxon>
        <taxon>Streptophyta</taxon>
        <taxon>Embryophyta</taxon>
        <taxon>Tracheophyta</taxon>
        <taxon>Spermatophyta</taxon>
        <taxon>Magnoliopsida</taxon>
        <taxon>eudicotyledons</taxon>
        <taxon>Gunneridae</taxon>
        <taxon>Pentapetalae</taxon>
        <taxon>rosids</taxon>
        <taxon>fabids</taxon>
        <taxon>Fabales</taxon>
        <taxon>Fabaceae</taxon>
        <taxon>Papilionoideae</taxon>
        <taxon>50 kb inversion clade</taxon>
        <taxon>NPAAA clade</taxon>
        <taxon>indigoferoid/millettioid clade</taxon>
        <taxon>Phaseoleae</taxon>
        <taxon>Clitoria</taxon>
    </lineage>
</organism>
<dbReference type="PANTHER" id="PTHR33133:SF51">
    <property type="entry name" value="THH1_TOM1_TOM3 DOMAIN-CONTAINING PROTEIN"/>
    <property type="match status" value="1"/>
</dbReference>
<evidence type="ECO:0000256" key="1">
    <source>
        <dbReference type="SAM" id="Phobius"/>
    </source>
</evidence>
<feature type="transmembrane region" description="Helical" evidence="1">
    <location>
        <begin position="143"/>
        <end position="170"/>
    </location>
</feature>
<feature type="transmembrane region" description="Helical" evidence="1">
    <location>
        <begin position="97"/>
        <end position="122"/>
    </location>
</feature>
<dbReference type="EMBL" id="JAYKXN010000002">
    <property type="protein sequence ID" value="KAK7311485.1"/>
    <property type="molecule type" value="Genomic_DNA"/>
</dbReference>
<feature type="transmembrane region" description="Helical" evidence="1">
    <location>
        <begin position="31"/>
        <end position="53"/>
    </location>
</feature>
<sequence>MIYTDHEKMQFLGLFGIYKESYKIMLSRKKIFTQITLTLILPLSFIILIHLQISDILFGKIMHDSQDLTSTPSDSPQQQKLINLVSSDWGIFFLFKFLYFIFAFIFSLLSTSAVVYTIASIYTSKEVTSKNVISVVPKVWKRLVVTFLCTLVAFFVYNVMAIVAVVILALTTGVKSGGGVAILFVIAILYVVGFVYLTVVWQLANVVTVLEDSYGFEGMAKSRELIKGKMGLSVVIVLKLKALFSLILTMFAMMVVNGWKVYKLSTMERTTWGVVCFVSLSCMFLLMLVVETVLYFVCKSYHNEIIDKSALSDRLEVYQKEQYEPLETKDVQLDYHV</sequence>
<proteinExistence type="predicted"/>
<dbReference type="Proteomes" id="UP001359559">
    <property type="component" value="Unassembled WGS sequence"/>
</dbReference>
<evidence type="ECO:0008006" key="4">
    <source>
        <dbReference type="Google" id="ProtNLM"/>
    </source>
</evidence>
<comment type="caution">
    <text evidence="2">The sequence shown here is derived from an EMBL/GenBank/DDBJ whole genome shotgun (WGS) entry which is preliminary data.</text>
</comment>
<feature type="transmembrane region" description="Helical" evidence="1">
    <location>
        <begin position="182"/>
        <end position="210"/>
    </location>
</feature>
<feature type="transmembrane region" description="Helical" evidence="1">
    <location>
        <begin position="272"/>
        <end position="298"/>
    </location>
</feature>
<keyword evidence="3" id="KW-1185">Reference proteome</keyword>
<evidence type="ECO:0000313" key="3">
    <source>
        <dbReference type="Proteomes" id="UP001359559"/>
    </source>
</evidence>
<keyword evidence="1" id="KW-0472">Membrane</keyword>
<feature type="transmembrane region" description="Helical" evidence="1">
    <location>
        <begin position="231"/>
        <end position="252"/>
    </location>
</feature>